<accession>A0A452I7J7</accession>
<dbReference type="InterPro" id="IPR046466">
    <property type="entry name" value="Borealin_C"/>
</dbReference>
<dbReference type="GO" id="GO:0000070">
    <property type="term" value="P:mitotic sister chromatid segregation"/>
    <property type="evidence" value="ECO:0007669"/>
    <property type="project" value="TreeGrafter"/>
</dbReference>
<evidence type="ECO:0000256" key="3">
    <source>
        <dbReference type="ARBA" id="ARBA00009914"/>
    </source>
</evidence>
<dbReference type="GO" id="GO:0032133">
    <property type="term" value="C:chromosome passenger complex"/>
    <property type="evidence" value="ECO:0007669"/>
    <property type="project" value="TreeGrafter"/>
</dbReference>
<reference evidence="15" key="3">
    <citation type="submission" date="2025-09" db="UniProtKB">
        <authorList>
            <consortium name="Ensembl"/>
        </authorList>
    </citation>
    <scope>IDENTIFICATION</scope>
</reference>
<comment type="similarity">
    <text evidence="3">Belongs to the borealin family.</text>
</comment>
<evidence type="ECO:0000256" key="4">
    <source>
        <dbReference type="ARBA" id="ARBA00022454"/>
    </source>
</evidence>
<evidence type="ECO:0000256" key="2">
    <source>
        <dbReference type="ARBA" id="ARBA00004584"/>
    </source>
</evidence>
<keyword evidence="4" id="KW-0158">Chromosome</keyword>
<dbReference type="GO" id="GO:0051301">
    <property type="term" value="P:cell division"/>
    <property type="evidence" value="ECO:0007669"/>
    <property type="project" value="UniProtKB-KW"/>
</dbReference>
<dbReference type="STRING" id="38772.ENSGAGP00000023600"/>
<keyword evidence="5" id="KW-0132">Cell division</keyword>
<evidence type="ECO:0000313" key="16">
    <source>
        <dbReference type="Proteomes" id="UP000291020"/>
    </source>
</evidence>
<evidence type="ECO:0000259" key="14">
    <source>
        <dbReference type="Pfam" id="PF10512"/>
    </source>
</evidence>
<evidence type="ECO:0000256" key="5">
    <source>
        <dbReference type="ARBA" id="ARBA00022618"/>
    </source>
</evidence>
<sequence length="308" mass="34321">MAPSRKKTANRTSKNNVKKKKLTAFLKDFDREVQTRIDQLQTNGQNLLKELDNLYNIENLRLPLALREMNWLDYFAKGGSKKALEEAATADLELSEINKLTAEVIQTPFRIVKKAEKSKQDIDAIEEETELSLLPVAKKRKQDNKALEESEPEHENVNPKIGKMKTSTKKVPVLKSRRAPSAKVKRISKRSSKNNFATPALGRVPDACTWGRTATVTPKFDSRLFKTPGLRTPAAREHVYIVSANGSPLANSNDVIITVPVGGGENIRLAASELTKRNLSHLNPETLGIMKKLSVRLAQACSSTNTQR</sequence>
<dbReference type="Pfam" id="PF10512">
    <property type="entry name" value="Borealin"/>
    <property type="match status" value="1"/>
</dbReference>
<dbReference type="Gene3D" id="6.10.250.1900">
    <property type="match status" value="1"/>
</dbReference>
<dbReference type="PANTHER" id="PTHR16040">
    <property type="entry name" value="AUSTRALIN, ISOFORM A-RELATED"/>
    <property type="match status" value="1"/>
</dbReference>
<dbReference type="InterPro" id="IPR018867">
    <property type="entry name" value="Cell_div_borealin"/>
</dbReference>
<name>A0A452I7J7_9SAUR</name>
<evidence type="ECO:0000313" key="15">
    <source>
        <dbReference type="Ensembl" id="ENSGAGP00000023600.1"/>
    </source>
</evidence>
<dbReference type="InterPro" id="IPR018851">
    <property type="entry name" value="Borealin_N"/>
</dbReference>
<dbReference type="PANTHER" id="PTHR16040:SF6">
    <property type="entry name" value="BOREALIN"/>
    <property type="match status" value="1"/>
</dbReference>
<evidence type="ECO:0000256" key="11">
    <source>
        <dbReference type="ARBA" id="ARBA00041323"/>
    </source>
</evidence>
<keyword evidence="6" id="KW-0498">Mitosis</keyword>
<comment type="subcellular location">
    <subcellularLocation>
        <location evidence="2">Chromosome</location>
        <location evidence="2">Centromere</location>
    </subcellularLocation>
    <subcellularLocation>
        <location evidence="1">Nucleus</location>
    </subcellularLocation>
</comment>
<dbReference type="GO" id="GO:0051233">
    <property type="term" value="C:spindle midzone"/>
    <property type="evidence" value="ECO:0007669"/>
    <property type="project" value="TreeGrafter"/>
</dbReference>
<dbReference type="GO" id="GO:0000775">
    <property type="term" value="C:chromosome, centromeric region"/>
    <property type="evidence" value="ECO:0007669"/>
    <property type="project" value="UniProtKB-SubCell"/>
</dbReference>
<feature type="region of interest" description="Disordered" evidence="12">
    <location>
        <begin position="166"/>
        <end position="198"/>
    </location>
</feature>
<dbReference type="Gene3D" id="6.10.140.560">
    <property type="match status" value="1"/>
</dbReference>
<keyword evidence="7" id="KW-0539">Nucleus</keyword>
<evidence type="ECO:0000256" key="8">
    <source>
        <dbReference type="ARBA" id="ARBA00023306"/>
    </source>
</evidence>
<keyword evidence="16" id="KW-1185">Reference proteome</keyword>
<reference evidence="15" key="2">
    <citation type="submission" date="2025-08" db="UniProtKB">
        <authorList>
            <consortium name="Ensembl"/>
        </authorList>
    </citation>
    <scope>IDENTIFICATION</scope>
</reference>
<evidence type="ECO:0000256" key="10">
    <source>
        <dbReference type="ARBA" id="ARBA00040949"/>
    </source>
</evidence>
<dbReference type="AlphaFoldDB" id="A0A452I7J7"/>
<dbReference type="Ensembl" id="ENSGAGT00000026888.1">
    <property type="protein sequence ID" value="ENSGAGP00000023600.1"/>
    <property type="gene ID" value="ENSGAGG00000017296.1"/>
</dbReference>
<keyword evidence="8" id="KW-0131">Cell cycle</keyword>
<reference evidence="16" key="1">
    <citation type="journal article" date="2017" name="PLoS ONE">
        <title>The Agassiz's desert tortoise genome provides a resource for the conservation of a threatened species.</title>
        <authorList>
            <person name="Tollis M."/>
            <person name="DeNardo D.F."/>
            <person name="Cornelius J.A."/>
            <person name="Dolby G.A."/>
            <person name="Edwards T."/>
            <person name="Henen B.T."/>
            <person name="Karl A.E."/>
            <person name="Murphy R.W."/>
            <person name="Kusumi K."/>
        </authorList>
    </citation>
    <scope>NUCLEOTIDE SEQUENCE [LARGE SCALE GENOMIC DNA]</scope>
</reference>
<feature type="compositionally biased region" description="Basic residues" evidence="12">
    <location>
        <begin position="175"/>
        <end position="192"/>
    </location>
</feature>
<evidence type="ECO:0000256" key="1">
    <source>
        <dbReference type="ARBA" id="ARBA00004123"/>
    </source>
</evidence>
<dbReference type="Pfam" id="PF10444">
    <property type="entry name" value="Nbl1_Borealin_N"/>
    <property type="match status" value="1"/>
</dbReference>
<proteinExistence type="inferred from homology"/>
<protein>
    <recommendedName>
        <fullName evidence="10">Borealin</fullName>
    </recommendedName>
    <alternativeName>
        <fullName evidence="11">Cell division cycle-associated protein 8</fullName>
    </alternativeName>
</protein>
<dbReference type="Proteomes" id="UP000291020">
    <property type="component" value="Unassembled WGS sequence"/>
</dbReference>
<evidence type="ECO:0000256" key="6">
    <source>
        <dbReference type="ARBA" id="ARBA00022776"/>
    </source>
</evidence>
<feature type="domain" description="Borealin N-terminal" evidence="13">
    <location>
        <begin position="21"/>
        <end position="77"/>
    </location>
</feature>
<evidence type="ECO:0000256" key="7">
    <source>
        <dbReference type="ARBA" id="ARBA00023242"/>
    </source>
</evidence>
<organism evidence="15 16">
    <name type="scientific">Gopherus agassizii</name>
    <name type="common">Agassiz's desert tortoise</name>
    <dbReference type="NCBI Taxonomy" id="38772"/>
    <lineage>
        <taxon>Eukaryota</taxon>
        <taxon>Metazoa</taxon>
        <taxon>Chordata</taxon>
        <taxon>Craniata</taxon>
        <taxon>Vertebrata</taxon>
        <taxon>Euteleostomi</taxon>
        <taxon>Archelosauria</taxon>
        <taxon>Testudinata</taxon>
        <taxon>Testudines</taxon>
        <taxon>Cryptodira</taxon>
        <taxon>Durocryptodira</taxon>
        <taxon>Testudinoidea</taxon>
        <taxon>Testudinidae</taxon>
        <taxon>Gopherus</taxon>
    </lineage>
</organism>
<evidence type="ECO:0000256" key="9">
    <source>
        <dbReference type="ARBA" id="ARBA00023328"/>
    </source>
</evidence>
<keyword evidence="9" id="KW-0137">Centromere</keyword>
<evidence type="ECO:0000259" key="13">
    <source>
        <dbReference type="Pfam" id="PF10444"/>
    </source>
</evidence>
<feature type="domain" description="Borealin C-terminal" evidence="14">
    <location>
        <begin position="190"/>
        <end position="302"/>
    </location>
</feature>
<dbReference type="GO" id="GO:0005634">
    <property type="term" value="C:nucleus"/>
    <property type="evidence" value="ECO:0007669"/>
    <property type="project" value="UniProtKB-SubCell"/>
</dbReference>
<evidence type="ECO:0000256" key="12">
    <source>
        <dbReference type="SAM" id="MobiDB-lite"/>
    </source>
</evidence>